<feature type="compositionally biased region" description="Basic and acidic residues" evidence="2">
    <location>
        <begin position="173"/>
        <end position="186"/>
    </location>
</feature>
<feature type="compositionally biased region" description="Basic and acidic residues" evidence="2">
    <location>
        <begin position="70"/>
        <end position="84"/>
    </location>
</feature>
<evidence type="ECO:0000256" key="2">
    <source>
        <dbReference type="SAM" id="MobiDB-lite"/>
    </source>
</evidence>
<feature type="region of interest" description="Disordered" evidence="2">
    <location>
        <begin position="222"/>
        <end position="243"/>
    </location>
</feature>
<gene>
    <name evidence="3" type="ORF">TOPH_02649</name>
</gene>
<feature type="compositionally biased region" description="Low complexity" evidence="2">
    <location>
        <begin position="19"/>
        <end position="29"/>
    </location>
</feature>
<feature type="compositionally biased region" description="Low complexity" evidence="2">
    <location>
        <begin position="96"/>
        <end position="106"/>
    </location>
</feature>
<evidence type="ECO:0000313" key="4">
    <source>
        <dbReference type="Proteomes" id="UP000036947"/>
    </source>
</evidence>
<feature type="compositionally biased region" description="Basic and acidic residues" evidence="2">
    <location>
        <begin position="8"/>
        <end position="18"/>
    </location>
</feature>
<feature type="compositionally biased region" description="Polar residues" evidence="2">
    <location>
        <begin position="50"/>
        <end position="62"/>
    </location>
</feature>
<dbReference type="AlphaFoldDB" id="A0A0L0NET6"/>
<dbReference type="OrthoDB" id="4448936at2759"/>
<proteinExistence type="predicted"/>
<feature type="region of interest" description="Disordered" evidence="2">
    <location>
        <begin position="173"/>
        <end position="198"/>
    </location>
</feature>
<dbReference type="STRING" id="1163406.A0A0L0NET6"/>
<comment type="caution">
    <text evidence="3">The sequence shown here is derived from an EMBL/GenBank/DDBJ whole genome shotgun (WGS) entry which is preliminary data.</text>
</comment>
<sequence length="385" mass="42737">MGQSDGGDDGRRLGERQEQQQQAAQLGDEALGRRSTDSCSCSKHSDSLPDGNNGSARSSRTGSRPHSRNASHDHSRRSSDKGDLAEDAYTPPPFSSPSVASSLAFSNPGFSSFSPLRRELSHTTLHDEVDSAAARSSRQDLARRLSQLAQRLTYGESDHVDELALGGQLDQLEKAVGRGRSPEPPRRPASFEMRNRSDVGSAFGSPVSPLIRSRFSDLSASWHREREAEREQEKQEPPPKMGMTVGQAKKVIAEMGKLNDELSTVVNNLRARQEESDLNPTDTSQHIHDLLIERAERAAQRIIFLQNRISYLEQELQENDDELQHLRICLKAVEIQMPPHPDRELQRCIANFKHDYQALKKKRANRASLTSIASFGSSTVGSPTR</sequence>
<evidence type="ECO:0000313" key="3">
    <source>
        <dbReference type="EMBL" id="KND92682.1"/>
    </source>
</evidence>
<dbReference type="Proteomes" id="UP000036947">
    <property type="component" value="Unassembled WGS sequence"/>
</dbReference>
<organism evidence="3 4">
    <name type="scientific">Tolypocladium ophioglossoides (strain CBS 100239)</name>
    <name type="common">Snaketongue truffleclub</name>
    <name type="synonym">Elaphocordyceps ophioglossoides</name>
    <dbReference type="NCBI Taxonomy" id="1163406"/>
    <lineage>
        <taxon>Eukaryota</taxon>
        <taxon>Fungi</taxon>
        <taxon>Dikarya</taxon>
        <taxon>Ascomycota</taxon>
        <taxon>Pezizomycotina</taxon>
        <taxon>Sordariomycetes</taxon>
        <taxon>Hypocreomycetidae</taxon>
        <taxon>Hypocreales</taxon>
        <taxon>Ophiocordycipitaceae</taxon>
        <taxon>Tolypocladium</taxon>
    </lineage>
</organism>
<name>A0A0L0NET6_TOLOC</name>
<dbReference type="EMBL" id="LFRF01000005">
    <property type="protein sequence ID" value="KND92682.1"/>
    <property type="molecule type" value="Genomic_DNA"/>
</dbReference>
<accession>A0A0L0NET6</accession>
<feature type="region of interest" description="Disordered" evidence="2">
    <location>
        <begin position="1"/>
        <end position="115"/>
    </location>
</feature>
<protein>
    <submittedName>
        <fullName evidence="3">Uncharacterized protein</fullName>
    </submittedName>
</protein>
<keyword evidence="4" id="KW-1185">Reference proteome</keyword>
<feature type="compositionally biased region" description="Basic and acidic residues" evidence="2">
    <location>
        <begin position="222"/>
        <end position="237"/>
    </location>
</feature>
<keyword evidence="1" id="KW-0175">Coiled coil</keyword>
<feature type="coiled-coil region" evidence="1">
    <location>
        <begin position="295"/>
        <end position="322"/>
    </location>
</feature>
<reference evidence="3 4" key="1">
    <citation type="journal article" date="2015" name="BMC Genomics">
        <title>The genome of the truffle-parasite Tolypocladium ophioglossoides and the evolution of antifungal peptaibiotics.</title>
        <authorList>
            <person name="Quandt C.A."/>
            <person name="Bushley K.E."/>
            <person name="Spatafora J.W."/>
        </authorList>
    </citation>
    <scope>NUCLEOTIDE SEQUENCE [LARGE SCALE GENOMIC DNA]</scope>
    <source>
        <strain evidence="3 4">CBS 100239</strain>
    </source>
</reference>
<evidence type="ECO:0000256" key="1">
    <source>
        <dbReference type="SAM" id="Coils"/>
    </source>
</evidence>